<dbReference type="EMBL" id="JAGFBR010000018">
    <property type="protein sequence ID" value="KAH0450087.1"/>
    <property type="molecule type" value="Genomic_DNA"/>
</dbReference>
<protein>
    <submittedName>
        <fullName evidence="2">Uncharacterized protein</fullName>
    </submittedName>
</protein>
<sequence>MMSLTKLSPDLAGAASPAEIPPQPLATDPRQDGKPSPLPAPQRSMKRRCSRDPSIVEAAPFLTACGLCKCSLVLSFNTFMYRYYLIVDINLRSHKNPLC</sequence>
<keyword evidence="3" id="KW-1185">Reference proteome</keyword>
<name>A0AAV7G1P6_DENCH</name>
<organism evidence="2 3">
    <name type="scientific">Dendrobium chrysotoxum</name>
    <name type="common">Orchid</name>
    <dbReference type="NCBI Taxonomy" id="161865"/>
    <lineage>
        <taxon>Eukaryota</taxon>
        <taxon>Viridiplantae</taxon>
        <taxon>Streptophyta</taxon>
        <taxon>Embryophyta</taxon>
        <taxon>Tracheophyta</taxon>
        <taxon>Spermatophyta</taxon>
        <taxon>Magnoliopsida</taxon>
        <taxon>Liliopsida</taxon>
        <taxon>Asparagales</taxon>
        <taxon>Orchidaceae</taxon>
        <taxon>Epidendroideae</taxon>
        <taxon>Malaxideae</taxon>
        <taxon>Dendrobiinae</taxon>
        <taxon>Dendrobium</taxon>
    </lineage>
</organism>
<accession>A0AAV7G1P6</accession>
<comment type="caution">
    <text evidence="2">The sequence shown here is derived from an EMBL/GenBank/DDBJ whole genome shotgun (WGS) entry which is preliminary data.</text>
</comment>
<evidence type="ECO:0000313" key="3">
    <source>
        <dbReference type="Proteomes" id="UP000775213"/>
    </source>
</evidence>
<dbReference type="AlphaFoldDB" id="A0AAV7G1P6"/>
<evidence type="ECO:0000256" key="1">
    <source>
        <dbReference type="SAM" id="MobiDB-lite"/>
    </source>
</evidence>
<reference evidence="2 3" key="1">
    <citation type="journal article" date="2021" name="Hortic Res">
        <title>Chromosome-scale assembly of the Dendrobium chrysotoxum genome enhances the understanding of orchid evolution.</title>
        <authorList>
            <person name="Zhang Y."/>
            <person name="Zhang G.Q."/>
            <person name="Zhang D."/>
            <person name="Liu X.D."/>
            <person name="Xu X.Y."/>
            <person name="Sun W.H."/>
            <person name="Yu X."/>
            <person name="Zhu X."/>
            <person name="Wang Z.W."/>
            <person name="Zhao X."/>
            <person name="Zhong W.Y."/>
            <person name="Chen H."/>
            <person name="Yin W.L."/>
            <person name="Huang T."/>
            <person name="Niu S.C."/>
            <person name="Liu Z.J."/>
        </authorList>
    </citation>
    <scope>NUCLEOTIDE SEQUENCE [LARGE SCALE GENOMIC DNA]</scope>
    <source>
        <strain evidence="2">Lindl</strain>
    </source>
</reference>
<feature type="region of interest" description="Disordered" evidence="1">
    <location>
        <begin position="1"/>
        <end position="49"/>
    </location>
</feature>
<gene>
    <name evidence="2" type="ORF">IEQ34_020779</name>
</gene>
<proteinExistence type="predicted"/>
<evidence type="ECO:0000313" key="2">
    <source>
        <dbReference type="EMBL" id="KAH0450087.1"/>
    </source>
</evidence>
<dbReference type="Proteomes" id="UP000775213">
    <property type="component" value="Unassembled WGS sequence"/>
</dbReference>